<gene>
    <name evidence="1" type="ORF">MNBD_GAMMA22-1201</name>
</gene>
<sequence>MKNRAILLTTVLLVLYAGFNLPSCDSDVAQIELRDTHITEAISLAAPLQVKIEAYLSANGSLPLNNKKLGVPLPGYISGQAVRSVRIQRGYIKIKFKPEINNGTGFELQPVIKKNTLLEWRCQIGNINPSYFTAIEPSCLIIEKKASFT</sequence>
<accession>A0A3B1ADZ1</accession>
<dbReference type="SUPFAM" id="SSF54523">
    <property type="entry name" value="Pili subunits"/>
    <property type="match status" value="1"/>
</dbReference>
<evidence type="ECO:0000313" key="1">
    <source>
        <dbReference type="EMBL" id="VAW98182.1"/>
    </source>
</evidence>
<name>A0A3B1ADZ1_9ZZZZ</name>
<dbReference type="Pfam" id="PF00114">
    <property type="entry name" value="Pilin"/>
    <property type="match status" value="1"/>
</dbReference>
<organism evidence="1">
    <name type="scientific">hydrothermal vent metagenome</name>
    <dbReference type="NCBI Taxonomy" id="652676"/>
    <lineage>
        <taxon>unclassified sequences</taxon>
        <taxon>metagenomes</taxon>
        <taxon>ecological metagenomes</taxon>
    </lineage>
</organism>
<proteinExistence type="predicted"/>
<protein>
    <submittedName>
        <fullName evidence="1">Uncharacterized protein</fullName>
    </submittedName>
</protein>
<dbReference type="InterPro" id="IPR045584">
    <property type="entry name" value="Pilin-like"/>
</dbReference>
<dbReference type="Gene3D" id="3.30.700.10">
    <property type="entry name" value="Glycoprotein, Type 4 Pilin"/>
    <property type="match status" value="1"/>
</dbReference>
<dbReference type="InterPro" id="IPR001082">
    <property type="entry name" value="Pilin"/>
</dbReference>
<dbReference type="EMBL" id="UOFS01000036">
    <property type="protein sequence ID" value="VAW98182.1"/>
    <property type="molecule type" value="Genomic_DNA"/>
</dbReference>
<dbReference type="AlphaFoldDB" id="A0A3B1ADZ1"/>
<reference evidence="1" key="1">
    <citation type="submission" date="2018-06" db="EMBL/GenBank/DDBJ databases">
        <authorList>
            <person name="Zhirakovskaya E."/>
        </authorList>
    </citation>
    <scope>NUCLEOTIDE SEQUENCE</scope>
</reference>
<dbReference type="GO" id="GO:0009289">
    <property type="term" value="C:pilus"/>
    <property type="evidence" value="ECO:0007669"/>
    <property type="project" value="InterPro"/>
</dbReference>
<dbReference type="GO" id="GO:0007155">
    <property type="term" value="P:cell adhesion"/>
    <property type="evidence" value="ECO:0007669"/>
    <property type="project" value="InterPro"/>
</dbReference>